<dbReference type="SMART" id="SM00456">
    <property type="entry name" value="WW"/>
    <property type="match status" value="1"/>
</dbReference>
<sequence length="191" mass="20771">MTQTPPPLRGGWESAFDPLSGRQYYCNRTTGETSWTLPSQTFNLPSQHPNNNATTLQTGGQPQHQSLTQVVPSGVPSFGPFGIVSTVRTMLEQEKCAGNKNNTELENLSVGSIADLCNIAKDQDSQSSYLANVNGGDFALCNSNQPESENFSYYAPIQPQAMPATSQPPQIEAGRVDIRLQQLNRQLGQIV</sequence>
<dbReference type="PROSITE" id="PS01159">
    <property type="entry name" value="WW_DOMAIN_1"/>
    <property type="match status" value="1"/>
</dbReference>
<dbReference type="AlphaFoldDB" id="K0R2J1"/>
<evidence type="ECO:0000313" key="3">
    <source>
        <dbReference type="EMBL" id="EJK46888.1"/>
    </source>
</evidence>
<keyword evidence="4" id="KW-1185">Reference proteome</keyword>
<dbReference type="PROSITE" id="PS50020">
    <property type="entry name" value="WW_DOMAIN_2"/>
    <property type="match status" value="1"/>
</dbReference>
<proteinExistence type="predicted"/>
<protein>
    <recommendedName>
        <fullName evidence="2">WW domain-containing protein</fullName>
    </recommendedName>
</protein>
<organism evidence="3 4">
    <name type="scientific">Thalassiosira oceanica</name>
    <name type="common">Marine diatom</name>
    <dbReference type="NCBI Taxonomy" id="159749"/>
    <lineage>
        <taxon>Eukaryota</taxon>
        <taxon>Sar</taxon>
        <taxon>Stramenopiles</taxon>
        <taxon>Ochrophyta</taxon>
        <taxon>Bacillariophyta</taxon>
        <taxon>Coscinodiscophyceae</taxon>
        <taxon>Thalassiosirophycidae</taxon>
        <taxon>Thalassiosirales</taxon>
        <taxon>Thalassiosiraceae</taxon>
        <taxon>Thalassiosira</taxon>
    </lineage>
</organism>
<accession>K0R2J1</accession>
<dbReference type="OrthoDB" id="49416at2759"/>
<dbReference type="EMBL" id="AGNL01047483">
    <property type="protein sequence ID" value="EJK46888.1"/>
    <property type="molecule type" value="Genomic_DNA"/>
</dbReference>
<dbReference type="InterPro" id="IPR001202">
    <property type="entry name" value="WW_dom"/>
</dbReference>
<dbReference type="OMA" id="QEKCAGN"/>
<dbReference type="InterPro" id="IPR036020">
    <property type="entry name" value="WW_dom_sf"/>
</dbReference>
<feature type="domain" description="WW" evidence="2">
    <location>
        <begin position="6"/>
        <end position="40"/>
    </location>
</feature>
<comment type="caution">
    <text evidence="3">The sequence shown here is derived from an EMBL/GenBank/DDBJ whole genome shotgun (WGS) entry which is preliminary data.</text>
</comment>
<evidence type="ECO:0000256" key="1">
    <source>
        <dbReference type="SAM" id="MobiDB-lite"/>
    </source>
</evidence>
<dbReference type="CDD" id="cd00201">
    <property type="entry name" value="WW"/>
    <property type="match status" value="1"/>
</dbReference>
<gene>
    <name evidence="3" type="ORF">THAOC_34426</name>
</gene>
<evidence type="ECO:0000313" key="4">
    <source>
        <dbReference type="Proteomes" id="UP000266841"/>
    </source>
</evidence>
<dbReference type="Pfam" id="PF00397">
    <property type="entry name" value="WW"/>
    <property type="match status" value="1"/>
</dbReference>
<reference evidence="3 4" key="1">
    <citation type="journal article" date="2012" name="Genome Biol.">
        <title>Genome and low-iron response of an oceanic diatom adapted to chronic iron limitation.</title>
        <authorList>
            <person name="Lommer M."/>
            <person name="Specht M."/>
            <person name="Roy A.S."/>
            <person name="Kraemer L."/>
            <person name="Andreson R."/>
            <person name="Gutowska M.A."/>
            <person name="Wolf J."/>
            <person name="Bergner S.V."/>
            <person name="Schilhabel M.B."/>
            <person name="Klostermeier U.C."/>
            <person name="Beiko R.G."/>
            <person name="Rosenstiel P."/>
            <person name="Hippler M."/>
            <person name="Laroche J."/>
        </authorList>
    </citation>
    <scope>NUCLEOTIDE SEQUENCE [LARGE SCALE GENOMIC DNA]</scope>
    <source>
        <strain evidence="3 4">CCMP1005</strain>
    </source>
</reference>
<evidence type="ECO:0000259" key="2">
    <source>
        <dbReference type="PROSITE" id="PS50020"/>
    </source>
</evidence>
<dbReference type="Gene3D" id="2.20.70.10">
    <property type="match status" value="1"/>
</dbReference>
<name>K0R2J1_THAOC</name>
<feature type="region of interest" description="Disordered" evidence="1">
    <location>
        <begin position="40"/>
        <end position="66"/>
    </location>
</feature>
<dbReference type="Proteomes" id="UP000266841">
    <property type="component" value="Unassembled WGS sequence"/>
</dbReference>
<dbReference type="SUPFAM" id="SSF51045">
    <property type="entry name" value="WW domain"/>
    <property type="match status" value="1"/>
</dbReference>